<evidence type="ECO:0000259" key="1">
    <source>
        <dbReference type="PROSITE" id="PS51750"/>
    </source>
</evidence>
<reference evidence="2 3" key="1">
    <citation type="submission" date="2019-04" db="EMBL/GenBank/DDBJ databases">
        <title>Shimia ponticola sp. nov., isolated from seawater.</title>
        <authorList>
            <person name="Kim Y.-O."/>
            <person name="Yoon J.-H."/>
        </authorList>
    </citation>
    <scope>NUCLEOTIDE SEQUENCE [LARGE SCALE GENOMIC DNA]</scope>
    <source>
        <strain evidence="2 3">MYP11</strain>
    </source>
</reference>
<dbReference type="SMART" id="SM01040">
    <property type="entry name" value="Bro-N"/>
    <property type="match status" value="1"/>
</dbReference>
<proteinExistence type="predicted"/>
<name>A0A4S4NJS9_9RHOB</name>
<feature type="domain" description="Bro-N" evidence="1">
    <location>
        <begin position="1"/>
        <end position="99"/>
    </location>
</feature>
<organism evidence="2 3">
    <name type="scientific">Aliishimia ponticola</name>
    <dbReference type="NCBI Taxonomy" id="2499833"/>
    <lineage>
        <taxon>Bacteria</taxon>
        <taxon>Pseudomonadati</taxon>
        <taxon>Pseudomonadota</taxon>
        <taxon>Alphaproteobacteria</taxon>
        <taxon>Rhodobacterales</taxon>
        <taxon>Paracoccaceae</taxon>
        <taxon>Aliishimia</taxon>
    </lineage>
</organism>
<protein>
    <recommendedName>
        <fullName evidence="1">Bro-N domain-containing protein</fullName>
    </recommendedName>
</protein>
<comment type="caution">
    <text evidence="2">The sequence shown here is derived from an EMBL/GenBank/DDBJ whole genome shotgun (WGS) entry which is preliminary data.</text>
</comment>
<sequence length="120" mass="13438">MRLFLCVSVRVSASACSIAREVLPSKHTSRLDEAEKRVIEKSAAQNGGLIALFRARLPRVSIISESGLCKLVMRSDKKEAKQFQDWVTREVLPAIRKTGTYTILGAKKTIEAPKRREINI</sequence>
<dbReference type="Proteomes" id="UP000306602">
    <property type="component" value="Unassembled WGS sequence"/>
</dbReference>
<dbReference type="EMBL" id="SRKY01000001">
    <property type="protein sequence ID" value="THH39165.1"/>
    <property type="molecule type" value="Genomic_DNA"/>
</dbReference>
<keyword evidence="3" id="KW-1185">Reference proteome</keyword>
<evidence type="ECO:0000313" key="3">
    <source>
        <dbReference type="Proteomes" id="UP000306602"/>
    </source>
</evidence>
<evidence type="ECO:0000313" key="2">
    <source>
        <dbReference type="EMBL" id="THH39165.1"/>
    </source>
</evidence>
<dbReference type="Pfam" id="PF02498">
    <property type="entry name" value="Bro-N"/>
    <property type="match status" value="1"/>
</dbReference>
<dbReference type="PROSITE" id="PS51750">
    <property type="entry name" value="BRO_N"/>
    <property type="match status" value="1"/>
</dbReference>
<dbReference type="OrthoDB" id="9808959at2"/>
<gene>
    <name evidence="2" type="ORF">E4Z66_00475</name>
</gene>
<accession>A0A4S4NJS9</accession>
<dbReference type="AlphaFoldDB" id="A0A4S4NJS9"/>
<dbReference type="InterPro" id="IPR003497">
    <property type="entry name" value="BRO_N_domain"/>
</dbReference>